<name>A0A419SGG9_9BACL</name>
<accession>A0A419SGG9</accession>
<evidence type="ECO:0000313" key="11">
    <source>
        <dbReference type="Proteomes" id="UP000284219"/>
    </source>
</evidence>
<keyword evidence="2 6" id="KW-1003">Cell membrane</keyword>
<keyword evidence="7" id="KW-0479">Metal-binding</keyword>
<dbReference type="RefSeq" id="WP_120190382.1">
    <property type="nucleotide sequence ID" value="NZ_MCHY01000009.1"/>
</dbReference>
<comment type="cofactor">
    <cofactor evidence="7">
        <name>Mn(2+)</name>
        <dbReference type="ChEBI" id="CHEBI:29035"/>
    </cofactor>
    <text evidence="7">For phosphodiesterase activity, probably binds 2 Mn(2+) per subunit.</text>
</comment>
<dbReference type="InterPro" id="IPR043128">
    <property type="entry name" value="Rev_trsase/Diguanyl_cyclase"/>
</dbReference>
<evidence type="ECO:0000256" key="2">
    <source>
        <dbReference type="ARBA" id="ARBA00022475"/>
    </source>
</evidence>
<dbReference type="GO" id="GO:0003676">
    <property type="term" value="F:nucleic acid binding"/>
    <property type="evidence" value="ECO:0007669"/>
    <property type="project" value="UniProtKB-UniRule"/>
</dbReference>
<keyword evidence="5 6" id="KW-0472">Membrane</keyword>
<dbReference type="GO" id="GO:0016787">
    <property type="term" value="F:hydrolase activity"/>
    <property type="evidence" value="ECO:0007669"/>
    <property type="project" value="UniProtKB-UniRule"/>
</dbReference>
<feature type="domain" description="GGDEF" evidence="9">
    <location>
        <begin position="172"/>
        <end position="300"/>
    </location>
</feature>
<dbReference type="SMART" id="SM00267">
    <property type="entry name" value="GGDEF"/>
    <property type="match status" value="1"/>
</dbReference>
<dbReference type="PROSITE" id="PS50887">
    <property type="entry name" value="GGDEF"/>
    <property type="match status" value="1"/>
</dbReference>
<dbReference type="InterPro" id="IPR003156">
    <property type="entry name" value="DHHA1_dom"/>
</dbReference>
<dbReference type="PANTHER" id="PTHR47618">
    <property type="entry name" value="BIFUNCTIONAL OLIGORIBONUCLEASE AND PAP PHOSPHATASE NRNA"/>
    <property type="match status" value="1"/>
</dbReference>
<dbReference type="GO" id="GO:0005886">
    <property type="term" value="C:plasma membrane"/>
    <property type="evidence" value="ECO:0007669"/>
    <property type="project" value="UniProtKB-SubCell"/>
</dbReference>
<dbReference type="SUPFAM" id="SSF64182">
    <property type="entry name" value="DHH phosphoesterases"/>
    <property type="match status" value="1"/>
</dbReference>
<dbReference type="Proteomes" id="UP000284219">
    <property type="component" value="Unassembled WGS sequence"/>
</dbReference>
<feature type="binding site" evidence="7">
    <location>
        <position position="416"/>
    </location>
    <ligand>
        <name>Mn(2+)</name>
        <dbReference type="ChEBI" id="CHEBI:29035"/>
        <label>1</label>
    </ligand>
</feature>
<dbReference type="InterPro" id="IPR038763">
    <property type="entry name" value="DHH_sf"/>
</dbReference>
<dbReference type="Pfam" id="PF02272">
    <property type="entry name" value="DHHA1"/>
    <property type="match status" value="1"/>
</dbReference>
<evidence type="ECO:0000256" key="3">
    <source>
        <dbReference type="ARBA" id="ARBA00022692"/>
    </source>
</evidence>
<reference evidence="10 11" key="1">
    <citation type="submission" date="2016-08" db="EMBL/GenBank/DDBJ databases">
        <title>Novel Firmicute Genomes.</title>
        <authorList>
            <person name="Poppleton D.I."/>
            <person name="Gribaldo S."/>
        </authorList>
    </citation>
    <scope>NUCLEOTIDE SEQUENCE [LARGE SCALE GENOMIC DNA]</scope>
    <source>
        <strain evidence="10 11">RAOx-1</strain>
    </source>
</reference>
<feature type="binding site" evidence="7">
    <location>
        <position position="343"/>
    </location>
    <ligand>
        <name>Mn(2+)</name>
        <dbReference type="ChEBI" id="CHEBI:29035"/>
        <label>1</label>
    </ligand>
</feature>
<feature type="transmembrane region" description="Helical" evidence="8">
    <location>
        <begin position="36"/>
        <end position="53"/>
    </location>
</feature>
<evidence type="ECO:0000256" key="5">
    <source>
        <dbReference type="ARBA" id="ARBA00023136"/>
    </source>
</evidence>
<gene>
    <name evidence="10" type="ORF">BEP19_11695</name>
</gene>
<dbReference type="Gene3D" id="3.30.450.20">
    <property type="entry name" value="PAS domain"/>
    <property type="match status" value="1"/>
</dbReference>
<feature type="binding site" evidence="7">
    <location>
        <position position="416"/>
    </location>
    <ligand>
        <name>Mn(2+)</name>
        <dbReference type="ChEBI" id="CHEBI:29035"/>
        <label>2</label>
    </ligand>
</feature>
<keyword evidence="11" id="KW-1185">Reference proteome</keyword>
<keyword evidence="4 8" id="KW-1133">Transmembrane helix</keyword>
<dbReference type="PANTHER" id="PTHR47618:SF2">
    <property type="entry name" value="CYCLIC-DI-AMP PHOSPHODIESTERASE GDPP"/>
    <property type="match status" value="1"/>
</dbReference>
<protein>
    <recommendedName>
        <fullName evidence="6">Cyclic-di-AMP phosphodiesterase</fullName>
        <ecNumber evidence="6">3.1.4.-</ecNumber>
    </recommendedName>
</protein>
<evidence type="ECO:0000313" key="10">
    <source>
        <dbReference type="EMBL" id="RKD22892.1"/>
    </source>
</evidence>
<dbReference type="AlphaFoldDB" id="A0A419SGG9"/>
<comment type="function">
    <text evidence="6">Has phosphodiesterase (PDE) activity against cyclic-di-AMP (c-di-AMP).</text>
</comment>
<feature type="binding site" evidence="7">
    <location>
        <position position="347"/>
    </location>
    <ligand>
        <name>Mn(2+)</name>
        <dbReference type="ChEBI" id="CHEBI:29035"/>
        <label>1</label>
    </ligand>
</feature>
<dbReference type="PIRSF" id="PIRSF026583">
    <property type="entry name" value="YybT"/>
    <property type="match status" value="1"/>
</dbReference>
<dbReference type="Gene3D" id="3.10.310.30">
    <property type="match status" value="1"/>
</dbReference>
<dbReference type="EC" id="3.1.4.-" evidence="6"/>
<comment type="subcellular location">
    <subcellularLocation>
        <location evidence="1">Cell membrane</location>
        <topology evidence="1">Multi-pass membrane protein</topology>
    </subcellularLocation>
</comment>
<dbReference type="InterPro" id="IPR001667">
    <property type="entry name" value="DDH_dom"/>
</dbReference>
<dbReference type="OrthoDB" id="9759476at2"/>
<organism evidence="10 11">
    <name type="scientific">Ammoniphilus oxalaticus</name>
    <dbReference type="NCBI Taxonomy" id="66863"/>
    <lineage>
        <taxon>Bacteria</taxon>
        <taxon>Bacillati</taxon>
        <taxon>Bacillota</taxon>
        <taxon>Bacilli</taxon>
        <taxon>Bacillales</taxon>
        <taxon>Paenibacillaceae</taxon>
        <taxon>Aneurinibacillus group</taxon>
        <taxon>Ammoniphilus</taxon>
    </lineage>
</organism>
<dbReference type="InterPro" id="IPR049553">
    <property type="entry name" value="GdpP-like_PAS"/>
</dbReference>
<evidence type="ECO:0000256" key="1">
    <source>
        <dbReference type="ARBA" id="ARBA00004651"/>
    </source>
</evidence>
<comment type="catalytic activity">
    <reaction evidence="6">
        <text>3',3'-c-di-AMP + H2O = 5'-O-phosphonoadenylyl-(3'-&gt;5')-adenosine + H(+)</text>
        <dbReference type="Rhea" id="RHEA:54420"/>
        <dbReference type="ChEBI" id="CHEBI:15377"/>
        <dbReference type="ChEBI" id="CHEBI:15378"/>
        <dbReference type="ChEBI" id="CHEBI:71500"/>
        <dbReference type="ChEBI" id="CHEBI:138171"/>
    </reaction>
</comment>
<evidence type="ECO:0000259" key="9">
    <source>
        <dbReference type="PROSITE" id="PS50887"/>
    </source>
</evidence>
<dbReference type="InterPro" id="IPR051319">
    <property type="entry name" value="Oligoribo/pAp-PDE_c-di-AMP_PDE"/>
</dbReference>
<dbReference type="FunFam" id="3.90.1640.10:FF:000002">
    <property type="entry name" value="Cyclic-di-AMP phosphodiesterase"/>
    <property type="match status" value="1"/>
</dbReference>
<dbReference type="Pfam" id="PF01368">
    <property type="entry name" value="DHH"/>
    <property type="match status" value="1"/>
</dbReference>
<feature type="binding site" evidence="7">
    <location>
        <position position="349"/>
    </location>
    <ligand>
        <name>Mn(2+)</name>
        <dbReference type="ChEBI" id="CHEBI:29035"/>
        <label>2</label>
    </ligand>
</feature>
<dbReference type="InterPro" id="IPR000160">
    <property type="entry name" value="GGDEF_dom"/>
</dbReference>
<comment type="caution">
    <text evidence="10">The sequence shown here is derived from an EMBL/GenBank/DDBJ whole genome shotgun (WGS) entry which is preliminary data.</text>
</comment>
<dbReference type="Pfam" id="PF24898">
    <property type="entry name" value="GGDEF_GdpP"/>
    <property type="match status" value="1"/>
</dbReference>
<evidence type="ECO:0000256" key="4">
    <source>
        <dbReference type="ARBA" id="ARBA00022989"/>
    </source>
</evidence>
<evidence type="ECO:0000256" key="8">
    <source>
        <dbReference type="SAM" id="Phobius"/>
    </source>
</evidence>
<dbReference type="EMBL" id="MCHY01000009">
    <property type="protein sequence ID" value="RKD22892.1"/>
    <property type="molecule type" value="Genomic_DNA"/>
</dbReference>
<dbReference type="Gene3D" id="3.90.1640.10">
    <property type="entry name" value="inorganic pyrophosphatase (n-terminal core)"/>
    <property type="match status" value="1"/>
</dbReference>
<keyword evidence="3 8" id="KW-0812">Transmembrane</keyword>
<dbReference type="GO" id="GO:0106409">
    <property type="term" value="F:cyclic-di-AMP phosphodiesterase activity"/>
    <property type="evidence" value="ECO:0007669"/>
    <property type="project" value="RHEA"/>
</dbReference>
<evidence type="ECO:0000256" key="7">
    <source>
        <dbReference type="PIRSR" id="PIRSR026583-50"/>
    </source>
</evidence>
<dbReference type="SUPFAM" id="SSF55073">
    <property type="entry name" value="Nucleotide cyclase"/>
    <property type="match status" value="1"/>
</dbReference>
<dbReference type="Gene3D" id="3.30.70.270">
    <property type="match status" value="1"/>
</dbReference>
<feature type="binding site" evidence="7">
    <location>
        <position position="440"/>
    </location>
    <ligand>
        <name>Mn(2+)</name>
        <dbReference type="ChEBI" id="CHEBI:29035"/>
        <label>2</label>
    </ligand>
</feature>
<comment type="similarity">
    <text evidence="6">Belongs to the GdpP/PdeA phosphodiesterase family.</text>
</comment>
<keyword evidence="6" id="KW-0378">Hydrolase</keyword>
<dbReference type="InterPro" id="IPR029787">
    <property type="entry name" value="Nucleotide_cyclase"/>
</dbReference>
<keyword evidence="7" id="KW-0464">Manganese</keyword>
<dbReference type="InterPro" id="IPR014528">
    <property type="entry name" value="GdpP/PdeA"/>
</dbReference>
<dbReference type="Pfam" id="PF21370">
    <property type="entry name" value="PAS_GdpP"/>
    <property type="match status" value="1"/>
</dbReference>
<proteinExistence type="inferred from homology"/>
<evidence type="ECO:0000256" key="6">
    <source>
        <dbReference type="PIRNR" id="PIRNR026583"/>
    </source>
</evidence>
<feature type="binding site" evidence="7">
    <location>
        <position position="495"/>
    </location>
    <ligand>
        <name>Mn(2+)</name>
        <dbReference type="ChEBI" id="CHEBI:29035"/>
        <label>2</label>
    </ligand>
</feature>
<dbReference type="GO" id="GO:0046872">
    <property type="term" value="F:metal ion binding"/>
    <property type="evidence" value="ECO:0007669"/>
    <property type="project" value="UniProtKB-KW"/>
</dbReference>
<feature type="transmembrane region" description="Helical" evidence="8">
    <location>
        <begin position="12"/>
        <end position="30"/>
    </location>
</feature>
<sequence length="654" mass="73701">MKKFLLKRWHGLHMILAFILCMILLAVLSIYNWSIALLGVFALLALAGFIYKAEQAFRADLQQYILTLSHRVKRAGDEVLNEMELGIVLYSEEKRIEWYNPYMLALTDQESLSGQDLMDVIPQLADLTPGEKKCEITMNKRIYEVLVHAEERLLYFTDVTEFRELELRYHQEKVVFAIIHLDNLDEVSQVMDEQSRSLMLTNVTGAIKEWAQKYKIYLRSTASDKFLAVMDEGTLQQALDTGFDILDVVREMTANNKIPITLSIGVGAGDEEFLKLGEMAQSSLDIALGRGGDQAAVKQGEKMTFYGGKSNAVEKRTRVRARVISHALRDLILESDKVIVMGHRFPDMDCIGSSIGILKAVHANQRDGFIVLDKVNPSIERLMAVISEHETLPEYFISPDQALAMTTSRTLIVLVDTHRPSMAIEPKLLQLTSRVMVIDHHRRSEEFVEDPVLIYIEPYASSTCELVTELLQYQSEKFTMDSLEATALLSGIVVDTKSFAFRTGARTFEAASFLRRNGAEPTMVQRMLKEDLPQFIKRSELMQNTEILFDIYAVAVGSEDESYSQMMIAQTADSLLTISGIQASFIVAQRHDESIGISARSLGDINVQMIMEQMGGGGHLTNAATQIKEMSLDEVVKQLKSVIYEYHEEGSSTK</sequence>